<dbReference type="EMBL" id="VEPZ02000284">
    <property type="protein sequence ID" value="KAE8727971.1"/>
    <property type="molecule type" value="Genomic_DNA"/>
</dbReference>
<protein>
    <submittedName>
        <fullName evidence="2">Transcription factor MYB12-like</fullName>
    </submittedName>
</protein>
<evidence type="ECO:0000313" key="3">
    <source>
        <dbReference type="Proteomes" id="UP000436088"/>
    </source>
</evidence>
<dbReference type="PANTHER" id="PTHR45290">
    <property type="entry name" value="OS03G0300300 PROTEIN"/>
    <property type="match status" value="1"/>
</dbReference>
<keyword evidence="3" id="KW-1185">Reference proteome</keyword>
<sequence>MDFTWTKVSNQHCCFGLIWAPTVIALDRANAEDAALPVPKIFHLHEQKEYRHGSLGVGANDVVIDSFNPVSQPECVAEKDDSMKFEARSKTLCMEDQLKSLGIHNTCGYPLDSMLFDGINLEANFPPKKMRAVISPMEPCDAHKLLENLMKSWQSRTCSGKYVLPWIYGLLLTHGHFILPRESVTQMLNSLSKVSFFSESHRLLKYFSPASVPWFSNQGRPPANYKCLRGQWVLKEDNAFDIDKASQIKSQNSTSDHSMDESEDDDDDVDDVLYGEEDESQINITISVKLIGRFCQMFKEIRKCLVQEFSHVWLAGNLIPVWYRRLYPFHRDYQVLLPKEKAKYRKRLLAVLDELESLKPEVHRRVDELNRPHAGNKLLESDGYEITSYGSEKTSPLEWPHVDKGSNMSLDIQQPANMAVHSSWNYNNDRNQIDKQFQKLSINVPRPNKETLSRHSFLGPNGLRSQWLGPGAEIKVQYPSSMDLVPSENSGSNQTGQYGCLAVKDADIGQVGSAMESVLSLDDGRWLNPAEGRSCHPLITEAKEDPSSLSVSNNRLLLLFLLKSIKTLLQYFHKKLLIQDLVQQSLLKMECQIVVHISIYMLYARSSAHDGGFLTSSSEKNLETWGVLAGSLKNRVFHIATLIIPKQESTSDSV</sequence>
<dbReference type="Gene3D" id="3.40.140.10">
    <property type="entry name" value="Cytidine Deaminase, domain 2"/>
    <property type="match status" value="1"/>
</dbReference>
<evidence type="ECO:0000313" key="2">
    <source>
        <dbReference type="EMBL" id="KAE8727971.1"/>
    </source>
</evidence>
<accession>A0A6A3CKR1</accession>
<dbReference type="AlphaFoldDB" id="A0A6A3CKR1"/>
<feature type="compositionally biased region" description="Acidic residues" evidence="1">
    <location>
        <begin position="261"/>
        <end position="270"/>
    </location>
</feature>
<gene>
    <name evidence="2" type="ORF">F3Y22_tig00004919pilonHSYRG00008</name>
</gene>
<dbReference type="PANTHER" id="PTHR45290:SF1">
    <property type="entry name" value="OS03G0300300 PROTEIN"/>
    <property type="match status" value="1"/>
</dbReference>
<comment type="caution">
    <text evidence="2">The sequence shown here is derived from an EMBL/GenBank/DDBJ whole genome shotgun (WGS) entry which is preliminary data.</text>
</comment>
<name>A0A6A3CKR1_HIBSY</name>
<dbReference type="Proteomes" id="UP000436088">
    <property type="component" value="Unassembled WGS sequence"/>
</dbReference>
<feature type="region of interest" description="Disordered" evidence="1">
    <location>
        <begin position="249"/>
        <end position="270"/>
    </location>
</feature>
<evidence type="ECO:0000256" key="1">
    <source>
        <dbReference type="SAM" id="MobiDB-lite"/>
    </source>
</evidence>
<proteinExistence type="predicted"/>
<reference evidence="2" key="1">
    <citation type="submission" date="2019-09" db="EMBL/GenBank/DDBJ databases">
        <title>Draft genome information of white flower Hibiscus syriacus.</title>
        <authorList>
            <person name="Kim Y.-M."/>
        </authorList>
    </citation>
    <scope>NUCLEOTIDE SEQUENCE [LARGE SCALE GENOMIC DNA]</scope>
    <source>
        <strain evidence="2">YM2019G1</strain>
    </source>
</reference>
<dbReference type="Gene3D" id="1.20.58.80">
    <property type="entry name" value="Phosphotransferase system, lactose/cellobiose-type IIA subunit"/>
    <property type="match status" value="1"/>
</dbReference>
<organism evidence="2 3">
    <name type="scientific">Hibiscus syriacus</name>
    <name type="common">Rose of Sharon</name>
    <dbReference type="NCBI Taxonomy" id="106335"/>
    <lineage>
        <taxon>Eukaryota</taxon>
        <taxon>Viridiplantae</taxon>
        <taxon>Streptophyta</taxon>
        <taxon>Embryophyta</taxon>
        <taxon>Tracheophyta</taxon>
        <taxon>Spermatophyta</taxon>
        <taxon>Magnoliopsida</taxon>
        <taxon>eudicotyledons</taxon>
        <taxon>Gunneridae</taxon>
        <taxon>Pentapetalae</taxon>
        <taxon>rosids</taxon>
        <taxon>malvids</taxon>
        <taxon>Malvales</taxon>
        <taxon>Malvaceae</taxon>
        <taxon>Malvoideae</taxon>
        <taxon>Hibiscus</taxon>
    </lineage>
</organism>